<dbReference type="GeneID" id="92712726"/>
<dbReference type="InterPro" id="IPR001451">
    <property type="entry name" value="Hexapep"/>
</dbReference>
<evidence type="ECO:0000313" key="4">
    <source>
        <dbReference type="EMBL" id="SHJ12417.1"/>
    </source>
</evidence>
<feature type="binding site" evidence="2">
    <location>
        <position position="71"/>
    </location>
    <ligand>
        <name>substrate</name>
    </ligand>
</feature>
<sequence>MNKEIYILGVGHNTSVYIDLAEACGYEIKGLYHYNGDRTGDIEHGYRVLGSFDDLFSLPSLVGMNLALSQGDNAIRSQLFDKILQKGGRVPSLIHPTAQVSRFAQLGNGVVIHINTVVHPDVIIGDNSVLSYNVSISHSTTIGNHCYIAFGAMIGAYVTIADFAFIGIGANIISGKVDTIGYNAYVGAGALVTHSVEKNTVVAGAPARIIRVKS</sequence>
<dbReference type="SUPFAM" id="SSF51161">
    <property type="entry name" value="Trimeric LpxA-like enzymes"/>
    <property type="match status" value="1"/>
</dbReference>
<dbReference type="InterPro" id="IPR011004">
    <property type="entry name" value="Trimer_LpxA-like_sf"/>
</dbReference>
<dbReference type="Pfam" id="PF00132">
    <property type="entry name" value="Hexapep"/>
    <property type="match status" value="1"/>
</dbReference>
<dbReference type="RefSeq" id="WP_073313901.1">
    <property type="nucleotide sequence ID" value="NZ_FQZN01000016.1"/>
</dbReference>
<feature type="domain" description="PglD N-terminal" evidence="3">
    <location>
        <begin position="5"/>
        <end position="83"/>
    </location>
</feature>
<dbReference type="InterPro" id="IPR041561">
    <property type="entry name" value="PglD_N"/>
</dbReference>
<dbReference type="Proteomes" id="UP000184192">
    <property type="component" value="Unassembled WGS sequence"/>
</dbReference>
<organism evidence="4 5">
    <name type="scientific">Bacteroides stercorirosoris</name>
    <dbReference type="NCBI Taxonomy" id="871324"/>
    <lineage>
        <taxon>Bacteria</taxon>
        <taxon>Pseudomonadati</taxon>
        <taxon>Bacteroidota</taxon>
        <taxon>Bacteroidia</taxon>
        <taxon>Bacteroidales</taxon>
        <taxon>Bacteroidaceae</taxon>
        <taxon>Bacteroides</taxon>
    </lineage>
</organism>
<dbReference type="Pfam" id="PF17836">
    <property type="entry name" value="PglD_N"/>
    <property type="match status" value="1"/>
</dbReference>
<name>A0A1M6GR18_9BACE</name>
<dbReference type="GO" id="GO:0016740">
    <property type="term" value="F:transferase activity"/>
    <property type="evidence" value="ECO:0007669"/>
    <property type="project" value="UniProtKB-KW"/>
</dbReference>
<comment type="similarity">
    <text evidence="1">Belongs to the transferase hexapeptide repeat family.</text>
</comment>
<accession>A0A1M6GR18</accession>
<dbReference type="InterPro" id="IPR050179">
    <property type="entry name" value="Trans_hexapeptide_repeat"/>
</dbReference>
<keyword evidence="5" id="KW-1185">Reference proteome</keyword>
<dbReference type="eggNOG" id="COG0110">
    <property type="taxonomic scope" value="Bacteria"/>
</dbReference>
<evidence type="ECO:0000313" key="5">
    <source>
        <dbReference type="Proteomes" id="UP000184192"/>
    </source>
</evidence>
<dbReference type="InterPro" id="IPR020019">
    <property type="entry name" value="AcTrfase_PglD-like"/>
</dbReference>
<dbReference type="Gene3D" id="3.40.50.20">
    <property type="match status" value="1"/>
</dbReference>
<dbReference type="AlphaFoldDB" id="A0A1M6GR18"/>
<proteinExistence type="inferred from homology"/>
<evidence type="ECO:0000256" key="1">
    <source>
        <dbReference type="ARBA" id="ARBA00007274"/>
    </source>
</evidence>
<protein>
    <submittedName>
        <fullName evidence="4">UDP-perosamine 4-acetyltransferase</fullName>
    </submittedName>
</protein>
<dbReference type="CDD" id="cd03360">
    <property type="entry name" value="LbH_AT_putative"/>
    <property type="match status" value="1"/>
</dbReference>
<reference evidence="5" key="1">
    <citation type="submission" date="2016-11" db="EMBL/GenBank/DDBJ databases">
        <authorList>
            <person name="Varghese N."/>
            <person name="Submissions S."/>
        </authorList>
    </citation>
    <scope>NUCLEOTIDE SEQUENCE [LARGE SCALE GENOMIC DNA]</scope>
    <source>
        <strain evidence="5">DSM 26884</strain>
    </source>
</reference>
<dbReference type="Gene3D" id="2.160.10.10">
    <property type="entry name" value="Hexapeptide repeat proteins"/>
    <property type="match status" value="2"/>
</dbReference>
<keyword evidence="4" id="KW-0808">Transferase</keyword>
<dbReference type="PANTHER" id="PTHR43300:SF7">
    <property type="entry name" value="UDP-N-ACETYLBACILLOSAMINE N-ACETYLTRANSFERASE"/>
    <property type="match status" value="1"/>
</dbReference>
<gene>
    <name evidence="4" type="ORF">SAMN05444350_1165</name>
</gene>
<evidence type="ECO:0000259" key="3">
    <source>
        <dbReference type="Pfam" id="PF17836"/>
    </source>
</evidence>
<dbReference type="PANTHER" id="PTHR43300">
    <property type="entry name" value="ACETYLTRANSFERASE"/>
    <property type="match status" value="1"/>
</dbReference>
<dbReference type="EMBL" id="FQZN01000016">
    <property type="protein sequence ID" value="SHJ12417.1"/>
    <property type="molecule type" value="Genomic_DNA"/>
</dbReference>
<feature type="binding site" evidence="2">
    <location>
        <position position="168"/>
    </location>
    <ligand>
        <name>acetyl-CoA</name>
        <dbReference type="ChEBI" id="CHEBI:57288"/>
    </ligand>
</feature>
<evidence type="ECO:0000256" key="2">
    <source>
        <dbReference type="PIRSR" id="PIRSR620019-2"/>
    </source>
</evidence>